<dbReference type="InterPro" id="IPR051920">
    <property type="entry name" value="MPT_Adenylyltrnsfr/MoaC-Rel"/>
</dbReference>
<gene>
    <name evidence="4" type="ORF">EJ997_08385</name>
</gene>
<name>A0A3Q9G2C5_9ACTO</name>
<dbReference type="EMBL" id="CP034593">
    <property type="protein sequence ID" value="AZQ77343.1"/>
    <property type="molecule type" value="Genomic_DNA"/>
</dbReference>
<dbReference type="CDD" id="cd00886">
    <property type="entry name" value="MogA_MoaB"/>
    <property type="match status" value="1"/>
</dbReference>
<dbReference type="InterPro" id="IPR008284">
    <property type="entry name" value="MoCF_biosynth_CS"/>
</dbReference>
<dbReference type="PROSITE" id="PS01078">
    <property type="entry name" value="MOCF_BIOSYNTHESIS_1"/>
    <property type="match status" value="1"/>
</dbReference>
<dbReference type="InterPro" id="IPR001453">
    <property type="entry name" value="MoaB/Mog_dom"/>
</dbReference>
<dbReference type="Pfam" id="PF00994">
    <property type="entry name" value="MoCF_biosynth"/>
    <property type="match status" value="1"/>
</dbReference>
<dbReference type="Gene3D" id="3.90.1170.40">
    <property type="entry name" value="Molybdopterin biosynthesis MoaE subunit"/>
    <property type="match status" value="1"/>
</dbReference>
<dbReference type="Gene3D" id="3.40.980.10">
    <property type="entry name" value="MoaB/Mog-like domain"/>
    <property type="match status" value="1"/>
</dbReference>
<dbReference type="InterPro" id="IPR036425">
    <property type="entry name" value="MoaB/Mog-like_dom_sf"/>
</dbReference>
<dbReference type="Proteomes" id="UP000280344">
    <property type="component" value="Chromosome"/>
</dbReference>
<dbReference type="CDD" id="cd00756">
    <property type="entry name" value="MoaE"/>
    <property type="match status" value="1"/>
</dbReference>
<dbReference type="OrthoDB" id="9794429at2"/>
<comment type="pathway">
    <text evidence="1">Cofactor biosynthesis; molybdopterin biosynthesis.</text>
</comment>
<dbReference type="KEGG" id="flh:EJ997_08385"/>
<dbReference type="SMART" id="SM00852">
    <property type="entry name" value="MoCF_biosynth"/>
    <property type="match status" value="1"/>
</dbReference>
<dbReference type="SUPFAM" id="SSF53218">
    <property type="entry name" value="Molybdenum cofactor biosynthesis proteins"/>
    <property type="match status" value="1"/>
</dbReference>
<keyword evidence="2" id="KW-0501">Molybdenum cofactor biosynthesis</keyword>
<organism evidence="4 5">
    <name type="scientific">Flaviflexus ciconiae</name>
    <dbReference type="NCBI Taxonomy" id="2496867"/>
    <lineage>
        <taxon>Bacteria</taxon>
        <taxon>Bacillati</taxon>
        <taxon>Actinomycetota</taxon>
        <taxon>Actinomycetes</taxon>
        <taxon>Actinomycetales</taxon>
        <taxon>Actinomycetaceae</taxon>
        <taxon>Flaviflexus</taxon>
    </lineage>
</organism>
<evidence type="ECO:0000313" key="5">
    <source>
        <dbReference type="Proteomes" id="UP000280344"/>
    </source>
</evidence>
<dbReference type="InterPro" id="IPR036563">
    <property type="entry name" value="MoaE_sf"/>
</dbReference>
<dbReference type="SUPFAM" id="SSF54690">
    <property type="entry name" value="Molybdopterin synthase subunit MoaE"/>
    <property type="match status" value="1"/>
</dbReference>
<sequence length="400" mass="42516">MTGVPDSLLRSQWSAGFNERQHKHDSTCSELSDLWDYGRIGRICSPGRLDRVITAHVITVSDRCASGEREDLSGPLAAALLGGWAIEVTEKKIIPDGTESVSETIQASVREGARVIVTTGGTGISPRDETPEGTMPLLTKRLDGIESLIRQAAKNAPAAPLSRALAGIVTVDGKDAFVVNAPGSRGGVTDTVNVIGPLLDHIVDQLEGGDHPVPHVSHDHGGHVSDLDIPAAHHHGAKVQPTAHAQATWENQHKAKRLDHDADVVYATVTEDDVDVADLVKMVERPEAGAVMTFRGIVRNHDAGRSVDSIDYEAHPDAANVVARVAHEVAKGSGCLAIAVVHRAGHLEIGDLALGAAVSAAHRVEAFNALNEVVEQVKMQLPVWKKQQFPDGSHEWSGSA</sequence>
<dbReference type="UniPathway" id="UPA00344"/>
<dbReference type="InterPro" id="IPR003448">
    <property type="entry name" value="Mopterin_biosynth_MoaE"/>
</dbReference>
<protein>
    <submittedName>
        <fullName evidence="4">Molybdopterin converting factor</fullName>
    </submittedName>
</protein>
<dbReference type="PANTHER" id="PTHR43764:SF1">
    <property type="entry name" value="MOLYBDOPTERIN MOLYBDOTRANSFERASE"/>
    <property type="match status" value="1"/>
</dbReference>
<evidence type="ECO:0000259" key="3">
    <source>
        <dbReference type="SMART" id="SM00852"/>
    </source>
</evidence>
<keyword evidence="5" id="KW-1185">Reference proteome</keyword>
<evidence type="ECO:0000256" key="2">
    <source>
        <dbReference type="ARBA" id="ARBA00023150"/>
    </source>
</evidence>
<evidence type="ECO:0000256" key="1">
    <source>
        <dbReference type="ARBA" id="ARBA00005046"/>
    </source>
</evidence>
<dbReference type="AlphaFoldDB" id="A0A3Q9G2C5"/>
<proteinExistence type="predicted"/>
<accession>A0A3Q9G2C5</accession>
<reference evidence="4 5" key="1">
    <citation type="submission" date="2018-12" db="EMBL/GenBank/DDBJ databases">
        <title>Complete genome sequence of Flaviflexus sp. H23T48.</title>
        <authorList>
            <person name="Bae J.-W."/>
            <person name="Lee J.-Y."/>
        </authorList>
    </citation>
    <scope>NUCLEOTIDE SEQUENCE [LARGE SCALE GENOMIC DNA]</scope>
    <source>
        <strain evidence="4 5">H23T48</strain>
    </source>
</reference>
<feature type="domain" description="MoaB/Mog" evidence="3">
    <location>
        <begin position="56"/>
        <end position="202"/>
    </location>
</feature>
<dbReference type="GO" id="GO:0006777">
    <property type="term" value="P:Mo-molybdopterin cofactor biosynthetic process"/>
    <property type="evidence" value="ECO:0007669"/>
    <property type="project" value="UniProtKB-KW"/>
</dbReference>
<dbReference type="PANTHER" id="PTHR43764">
    <property type="entry name" value="MOLYBDENUM COFACTOR BIOSYNTHESIS"/>
    <property type="match status" value="1"/>
</dbReference>
<evidence type="ECO:0000313" key="4">
    <source>
        <dbReference type="EMBL" id="AZQ77343.1"/>
    </source>
</evidence>
<dbReference type="Pfam" id="PF02391">
    <property type="entry name" value="MoaE"/>
    <property type="match status" value="1"/>
</dbReference>